<evidence type="ECO:0000256" key="5">
    <source>
        <dbReference type="ARBA" id="ARBA00023163"/>
    </source>
</evidence>
<dbReference type="SUPFAM" id="SSF46785">
    <property type="entry name" value="Winged helix' DNA-binding domain"/>
    <property type="match status" value="1"/>
</dbReference>
<feature type="domain" description="HTH deoR-type" evidence="7">
    <location>
        <begin position="3"/>
        <end position="58"/>
    </location>
</feature>
<dbReference type="EMBL" id="QSQR01000012">
    <property type="protein sequence ID" value="RGK44423.1"/>
    <property type="molecule type" value="Genomic_DNA"/>
</dbReference>
<dbReference type="SUPFAM" id="SSF100950">
    <property type="entry name" value="NagB/RpiA/CoA transferase-like"/>
    <property type="match status" value="1"/>
</dbReference>
<dbReference type="InterPro" id="IPR018356">
    <property type="entry name" value="Tscrpt_reg_HTH_DeoR_CS"/>
</dbReference>
<reference evidence="8 9" key="1">
    <citation type="submission" date="2018-08" db="EMBL/GenBank/DDBJ databases">
        <title>A genome reference for cultivated species of the human gut microbiota.</title>
        <authorList>
            <person name="Zou Y."/>
            <person name="Xue W."/>
            <person name="Luo G."/>
        </authorList>
    </citation>
    <scope>NUCLEOTIDE SEQUENCE [LARGE SCALE GENOMIC DNA]</scope>
    <source>
        <strain evidence="8 9">TF10-9AT</strain>
    </source>
</reference>
<dbReference type="InterPro" id="IPR001034">
    <property type="entry name" value="DeoR_HTH"/>
</dbReference>
<dbReference type="PROSITE" id="PS51000">
    <property type="entry name" value="HTH_DEOR_2"/>
    <property type="match status" value="1"/>
</dbReference>
<evidence type="ECO:0000259" key="7">
    <source>
        <dbReference type="PROSITE" id="PS51000"/>
    </source>
</evidence>
<dbReference type="Proteomes" id="UP000260790">
    <property type="component" value="Unassembled WGS sequence"/>
</dbReference>
<proteinExistence type="predicted"/>
<keyword evidence="5" id="KW-0804">Transcription</keyword>
<evidence type="ECO:0000256" key="2">
    <source>
        <dbReference type="ARBA" id="ARBA00022491"/>
    </source>
</evidence>
<dbReference type="Pfam" id="PF08220">
    <property type="entry name" value="HTH_DeoR"/>
    <property type="match status" value="1"/>
</dbReference>
<dbReference type="InterPro" id="IPR014036">
    <property type="entry name" value="DeoR-like_C"/>
</dbReference>
<keyword evidence="2" id="KW-0678">Repressor</keyword>
<dbReference type="InterPro" id="IPR037171">
    <property type="entry name" value="NagB/RpiA_transferase-like"/>
</dbReference>
<dbReference type="Gene3D" id="1.10.10.10">
    <property type="entry name" value="Winged helix-like DNA-binding domain superfamily/Winged helix DNA-binding domain"/>
    <property type="match status" value="1"/>
</dbReference>
<comment type="caution">
    <text evidence="8">The sequence shown here is derived from an EMBL/GenBank/DDBJ whole genome shotgun (WGS) entry which is preliminary data.</text>
</comment>
<dbReference type="GO" id="GO:0003700">
    <property type="term" value="F:DNA-binding transcription factor activity"/>
    <property type="evidence" value="ECO:0007669"/>
    <property type="project" value="InterPro"/>
</dbReference>
<keyword evidence="4" id="KW-0238">DNA-binding</keyword>
<dbReference type="InterPro" id="IPR036390">
    <property type="entry name" value="WH_DNA-bd_sf"/>
</dbReference>
<gene>
    <name evidence="8" type="ORF">DXD09_10180</name>
</gene>
<evidence type="ECO:0000256" key="3">
    <source>
        <dbReference type="ARBA" id="ARBA00023015"/>
    </source>
</evidence>
<dbReference type="GO" id="GO:0003677">
    <property type="term" value="F:DNA binding"/>
    <property type="evidence" value="ECO:0007669"/>
    <property type="project" value="UniProtKB-KW"/>
</dbReference>
<dbReference type="PROSITE" id="PS00894">
    <property type="entry name" value="HTH_DEOR_1"/>
    <property type="match status" value="1"/>
</dbReference>
<sequence>MLKKERLMSILKLVDQNEIVTVNDLVETLNVSDMTIRRDLDELSKSGKLIRIHGGAQSISDGGKEELSRNEKRELHLKEKEEVAKKAASMIESGETIYLGPGTTNELIAKYVDDVSSLRIVTNSLPVFEGWNVKDGVEVILIGGTYRERSGAFIGGLTNSAIDRLKFTKAFVGINGIHDERMMTANTEEGQAQLAALNNAGLKFAVCDYHKLNRDDFYCFYNLYNLDALITNKQASSGSLRHYQEYTKIILAEDSYG</sequence>
<organism evidence="8 9">
    <name type="scientific">Ligilactobacillus ruminis</name>
    <dbReference type="NCBI Taxonomy" id="1623"/>
    <lineage>
        <taxon>Bacteria</taxon>
        <taxon>Bacillati</taxon>
        <taxon>Bacillota</taxon>
        <taxon>Bacilli</taxon>
        <taxon>Lactobacillales</taxon>
        <taxon>Lactobacillaceae</taxon>
        <taxon>Ligilactobacillus</taxon>
    </lineage>
</organism>
<dbReference type="RefSeq" id="WP_003694759.1">
    <property type="nucleotide sequence ID" value="NZ_JAQDES010000004.1"/>
</dbReference>
<dbReference type="SMART" id="SM00420">
    <property type="entry name" value="HTH_DEOR"/>
    <property type="match status" value="1"/>
</dbReference>
<name>A0A3E4M3Z5_9LACO</name>
<evidence type="ECO:0000256" key="6">
    <source>
        <dbReference type="ARBA" id="ARBA00024937"/>
    </source>
</evidence>
<dbReference type="InterPro" id="IPR050313">
    <property type="entry name" value="Carb_Metab_HTH_regulators"/>
</dbReference>
<comment type="function">
    <text evidence="6">Repressor of the lactose catabolism operon. Galactose-6-phosphate is the inducer.</text>
</comment>
<dbReference type="InterPro" id="IPR036388">
    <property type="entry name" value="WH-like_DNA-bd_sf"/>
</dbReference>
<protein>
    <recommendedName>
        <fullName evidence="1">Lactose phosphotransferase system repressor</fullName>
    </recommendedName>
</protein>
<evidence type="ECO:0000256" key="1">
    <source>
        <dbReference type="ARBA" id="ARBA00021390"/>
    </source>
</evidence>
<evidence type="ECO:0000313" key="9">
    <source>
        <dbReference type="Proteomes" id="UP000260790"/>
    </source>
</evidence>
<dbReference type="AlphaFoldDB" id="A0A3E4M3Z5"/>
<dbReference type="SMART" id="SM01134">
    <property type="entry name" value="DeoRC"/>
    <property type="match status" value="1"/>
</dbReference>
<dbReference type="PANTHER" id="PTHR30363:SF4">
    <property type="entry name" value="GLYCEROL-3-PHOSPHATE REGULON REPRESSOR"/>
    <property type="match status" value="1"/>
</dbReference>
<evidence type="ECO:0000256" key="4">
    <source>
        <dbReference type="ARBA" id="ARBA00023125"/>
    </source>
</evidence>
<keyword evidence="3" id="KW-0805">Transcription regulation</keyword>
<accession>A0A3E4M3Z5</accession>
<evidence type="ECO:0000313" key="8">
    <source>
        <dbReference type="EMBL" id="RGK44423.1"/>
    </source>
</evidence>
<dbReference type="Pfam" id="PF00455">
    <property type="entry name" value="DeoRC"/>
    <property type="match status" value="1"/>
</dbReference>
<dbReference type="Gene3D" id="3.40.50.1360">
    <property type="match status" value="1"/>
</dbReference>
<dbReference type="PANTHER" id="PTHR30363">
    <property type="entry name" value="HTH-TYPE TRANSCRIPTIONAL REGULATOR SRLR-RELATED"/>
    <property type="match status" value="1"/>
</dbReference>
<dbReference type="PRINTS" id="PR00037">
    <property type="entry name" value="HTHLACR"/>
</dbReference>